<dbReference type="EMBL" id="JAULSO010000001">
    <property type="protein sequence ID" value="KAK3694123.1"/>
    <property type="molecule type" value="Genomic_DNA"/>
</dbReference>
<proteinExistence type="predicted"/>
<dbReference type="EMBL" id="JAULSO010000030">
    <property type="protein sequence ID" value="KAK3680449.1"/>
    <property type="molecule type" value="Genomic_DNA"/>
</dbReference>
<sequence>MIMCPLVLGRLNHQVNDNVRPRPNSIHPAPRRPQCPGASFWRIRGQSGGNMCYFRIAHRSDQCFPQLPPPPSLSIPSLRVEVMRCVSRGIAPGPTPSRWRHVLDNVSVAVSDTDSRRSVAGCAEDHPRKHDGNMAASWHALCGTAPDASVRDLTALYYAPTGNKFSVVLRPLQFFFPFFSLPFSTSPNSLPGFASTKRVSGLTTAQNRWAKNSLIVATFC</sequence>
<name>A0AAE0XIK4_9PEZI</name>
<comment type="caution">
    <text evidence="2">The sequence shown here is derived from an EMBL/GenBank/DDBJ whole genome shotgun (WGS) entry which is preliminary data.</text>
</comment>
<protein>
    <submittedName>
        <fullName evidence="2">Uncharacterized protein</fullName>
    </submittedName>
</protein>
<reference evidence="2" key="1">
    <citation type="journal article" date="2023" name="Mol. Phylogenet. Evol.">
        <title>Genome-scale phylogeny and comparative genomics of the fungal order Sordariales.</title>
        <authorList>
            <person name="Hensen N."/>
            <person name="Bonometti L."/>
            <person name="Westerberg I."/>
            <person name="Brannstrom I.O."/>
            <person name="Guillou S."/>
            <person name="Cros-Aarteil S."/>
            <person name="Calhoun S."/>
            <person name="Haridas S."/>
            <person name="Kuo A."/>
            <person name="Mondo S."/>
            <person name="Pangilinan J."/>
            <person name="Riley R."/>
            <person name="LaButti K."/>
            <person name="Andreopoulos B."/>
            <person name="Lipzen A."/>
            <person name="Chen C."/>
            <person name="Yan M."/>
            <person name="Daum C."/>
            <person name="Ng V."/>
            <person name="Clum A."/>
            <person name="Steindorff A."/>
            <person name="Ohm R.A."/>
            <person name="Martin F."/>
            <person name="Silar P."/>
            <person name="Natvig D.O."/>
            <person name="Lalanne C."/>
            <person name="Gautier V."/>
            <person name="Ament-Velasquez S.L."/>
            <person name="Kruys A."/>
            <person name="Hutchinson M.I."/>
            <person name="Powell A.J."/>
            <person name="Barry K."/>
            <person name="Miller A.N."/>
            <person name="Grigoriev I.V."/>
            <person name="Debuchy R."/>
            <person name="Gladieux P."/>
            <person name="Hiltunen Thoren M."/>
            <person name="Johannesson H."/>
        </authorList>
    </citation>
    <scope>NUCLEOTIDE SEQUENCE</scope>
    <source>
        <strain evidence="2">CBS 314.62</strain>
    </source>
</reference>
<organism evidence="2 3">
    <name type="scientific">Podospora appendiculata</name>
    <dbReference type="NCBI Taxonomy" id="314037"/>
    <lineage>
        <taxon>Eukaryota</taxon>
        <taxon>Fungi</taxon>
        <taxon>Dikarya</taxon>
        <taxon>Ascomycota</taxon>
        <taxon>Pezizomycotina</taxon>
        <taxon>Sordariomycetes</taxon>
        <taxon>Sordariomycetidae</taxon>
        <taxon>Sordariales</taxon>
        <taxon>Podosporaceae</taxon>
        <taxon>Podospora</taxon>
    </lineage>
</organism>
<accession>A0AAE0XIK4</accession>
<keyword evidence="3" id="KW-1185">Reference proteome</keyword>
<evidence type="ECO:0000313" key="2">
    <source>
        <dbReference type="EMBL" id="KAK3694123.1"/>
    </source>
</evidence>
<dbReference type="Proteomes" id="UP001270362">
    <property type="component" value="Unassembled WGS sequence"/>
</dbReference>
<evidence type="ECO:0000313" key="3">
    <source>
        <dbReference type="Proteomes" id="UP001270362"/>
    </source>
</evidence>
<dbReference type="AlphaFoldDB" id="A0AAE0XIK4"/>
<evidence type="ECO:0000313" key="1">
    <source>
        <dbReference type="EMBL" id="KAK3680449.1"/>
    </source>
</evidence>
<reference evidence="2" key="2">
    <citation type="submission" date="2023-06" db="EMBL/GenBank/DDBJ databases">
        <authorList>
            <consortium name="Lawrence Berkeley National Laboratory"/>
            <person name="Haridas S."/>
            <person name="Hensen N."/>
            <person name="Bonometti L."/>
            <person name="Westerberg I."/>
            <person name="Brannstrom I.O."/>
            <person name="Guillou S."/>
            <person name="Cros-Aarteil S."/>
            <person name="Calhoun S."/>
            <person name="Kuo A."/>
            <person name="Mondo S."/>
            <person name="Pangilinan J."/>
            <person name="Riley R."/>
            <person name="Labutti K."/>
            <person name="Andreopoulos B."/>
            <person name="Lipzen A."/>
            <person name="Chen C."/>
            <person name="Yanf M."/>
            <person name="Daum C."/>
            <person name="Ng V."/>
            <person name="Clum A."/>
            <person name="Steindorff A."/>
            <person name="Ohm R."/>
            <person name="Martin F."/>
            <person name="Silar P."/>
            <person name="Natvig D."/>
            <person name="Lalanne C."/>
            <person name="Gautier V."/>
            <person name="Ament-Velasquez S.L."/>
            <person name="Kruys A."/>
            <person name="Hutchinson M.I."/>
            <person name="Powell A.J."/>
            <person name="Barry K."/>
            <person name="Miller A.N."/>
            <person name="Grigoriev I.V."/>
            <person name="Debuchy R."/>
            <person name="Gladieux P."/>
            <person name="Thoren M.H."/>
            <person name="Johannesson H."/>
        </authorList>
    </citation>
    <scope>NUCLEOTIDE SEQUENCE</scope>
    <source>
        <strain evidence="2">CBS 314.62</strain>
    </source>
</reference>
<gene>
    <name evidence="1" type="ORF">B0T22DRAFT_243852</name>
    <name evidence="2" type="ORF">B0T22DRAFT_62460</name>
</gene>